<feature type="compositionally biased region" description="Polar residues" evidence="1">
    <location>
        <begin position="149"/>
        <end position="158"/>
    </location>
</feature>
<sequence length="424" mass="48787">MDDDMNSINLITSPELQSKMKFFFSPYGYSKSAAFYMKFNEGQVKEERLNSENQISYAKMWKKISDFVLKDDTTEFKKTIDTIRRNQIDKWVKNIWSKKDRNKPKSVQKRTKVNKASATARISINELGENKKMSKLTNDPAHCDDRTSSIDTKSPSNNGKEHDLTNMMNFTRNLKTMRARCSPKKSNHSKLSMIVDNSNNYSTSESNSLTGSLTESKSQSSLPHHKKSKKKSPHIKKSFNCKAPVISSFQKLKRVSFTRKNFKPNDSLHYSCKVSKPFNNKLTSIKKDSRAQTSKELTLLDTKKDSINSPLHSPRIYSTPRNMEKDKRRPAFFSKEHPACKNEEEEKRLHSIEEKQGSKLPQNMSLITSNLDFKTISNYYYRGSKYISGMTADHPSEIIERPASFSITHRQNLLGIKKSSKSLL</sequence>
<feature type="compositionally biased region" description="Low complexity" evidence="1">
    <location>
        <begin position="197"/>
        <end position="208"/>
    </location>
</feature>
<evidence type="ECO:0000313" key="3">
    <source>
        <dbReference type="Proteomes" id="UP001295684"/>
    </source>
</evidence>
<evidence type="ECO:0000256" key="1">
    <source>
        <dbReference type="SAM" id="MobiDB-lite"/>
    </source>
</evidence>
<feature type="region of interest" description="Disordered" evidence="1">
    <location>
        <begin position="132"/>
        <end position="165"/>
    </location>
</feature>
<feature type="compositionally biased region" description="Basic residues" evidence="1">
    <location>
        <begin position="223"/>
        <end position="237"/>
    </location>
</feature>
<name>A0AAD1Y663_EUPCR</name>
<gene>
    <name evidence="2" type="ORF">ECRASSUSDP1_LOCUS26795</name>
</gene>
<proteinExistence type="predicted"/>
<accession>A0AAD1Y663</accession>
<feature type="region of interest" description="Disordered" evidence="1">
    <location>
        <begin position="179"/>
        <end position="237"/>
    </location>
</feature>
<evidence type="ECO:0000313" key="2">
    <source>
        <dbReference type="EMBL" id="CAI2385244.1"/>
    </source>
</evidence>
<keyword evidence="3" id="KW-1185">Reference proteome</keyword>
<dbReference type="Proteomes" id="UP001295684">
    <property type="component" value="Unassembled WGS sequence"/>
</dbReference>
<comment type="caution">
    <text evidence="2">The sequence shown here is derived from an EMBL/GenBank/DDBJ whole genome shotgun (WGS) entry which is preliminary data.</text>
</comment>
<organism evidence="2 3">
    <name type="scientific">Euplotes crassus</name>
    <dbReference type="NCBI Taxonomy" id="5936"/>
    <lineage>
        <taxon>Eukaryota</taxon>
        <taxon>Sar</taxon>
        <taxon>Alveolata</taxon>
        <taxon>Ciliophora</taxon>
        <taxon>Intramacronucleata</taxon>
        <taxon>Spirotrichea</taxon>
        <taxon>Hypotrichia</taxon>
        <taxon>Euplotida</taxon>
        <taxon>Euplotidae</taxon>
        <taxon>Moneuplotes</taxon>
    </lineage>
</organism>
<protein>
    <submittedName>
        <fullName evidence="2">Uncharacterized protein</fullName>
    </submittedName>
</protein>
<dbReference type="AlphaFoldDB" id="A0AAD1Y663"/>
<dbReference type="EMBL" id="CAMPGE010027630">
    <property type="protein sequence ID" value="CAI2385244.1"/>
    <property type="molecule type" value="Genomic_DNA"/>
</dbReference>
<feature type="compositionally biased region" description="Basic residues" evidence="1">
    <location>
        <begin position="179"/>
        <end position="188"/>
    </location>
</feature>
<reference evidence="2" key="1">
    <citation type="submission" date="2023-07" db="EMBL/GenBank/DDBJ databases">
        <authorList>
            <consortium name="AG Swart"/>
            <person name="Singh M."/>
            <person name="Singh A."/>
            <person name="Seah K."/>
            <person name="Emmerich C."/>
        </authorList>
    </citation>
    <scope>NUCLEOTIDE SEQUENCE</scope>
    <source>
        <strain evidence="2">DP1</strain>
    </source>
</reference>